<comment type="caution">
    <text evidence="11">The sequence shown here is derived from an EMBL/GenBank/DDBJ whole genome shotgun (WGS) entry which is preliminary data.</text>
</comment>
<evidence type="ECO:0000256" key="7">
    <source>
        <dbReference type="SAM" id="MobiDB-lite"/>
    </source>
</evidence>
<feature type="domain" description="Methyl-accepting transducer" evidence="9">
    <location>
        <begin position="362"/>
        <end position="577"/>
    </location>
</feature>
<dbReference type="PANTHER" id="PTHR43531">
    <property type="entry name" value="PROTEIN ICFG"/>
    <property type="match status" value="1"/>
</dbReference>
<dbReference type="PANTHER" id="PTHR43531:SF11">
    <property type="entry name" value="METHYL-ACCEPTING CHEMOTAXIS PROTEIN 3"/>
    <property type="match status" value="1"/>
</dbReference>
<dbReference type="AlphaFoldDB" id="A0A177NZ01"/>
<dbReference type="STRING" id="702114.A1355_22195"/>
<feature type="compositionally biased region" description="Basic and acidic residues" evidence="7">
    <location>
        <begin position="607"/>
        <end position="620"/>
    </location>
</feature>
<evidence type="ECO:0008006" key="13">
    <source>
        <dbReference type="Google" id="ProtNLM"/>
    </source>
</evidence>
<keyword evidence="6" id="KW-0175">Coiled coil</keyword>
<evidence type="ECO:0000313" key="11">
    <source>
        <dbReference type="EMBL" id="OAI22864.1"/>
    </source>
</evidence>
<dbReference type="Gene3D" id="1.20.120.1530">
    <property type="match status" value="1"/>
</dbReference>
<comment type="subcellular location">
    <subcellularLocation>
        <location evidence="1">Membrane</location>
    </subcellularLocation>
</comment>
<evidence type="ECO:0000256" key="2">
    <source>
        <dbReference type="ARBA" id="ARBA00022500"/>
    </source>
</evidence>
<keyword evidence="8" id="KW-0472">Membrane</keyword>
<dbReference type="GO" id="GO:0005886">
    <property type="term" value="C:plasma membrane"/>
    <property type="evidence" value="ECO:0007669"/>
    <property type="project" value="TreeGrafter"/>
</dbReference>
<dbReference type="EMBL" id="LUUK01000071">
    <property type="protein sequence ID" value="OAI22864.1"/>
    <property type="molecule type" value="Genomic_DNA"/>
</dbReference>
<evidence type="ECO:0000256" key="5">
    <source>
        <dbReference type="PROSITE-ProRule" id="PRU00284"/>
    </source>
</evidence>
<name>A0A177NZ01_9GAMM</name>
<feature type="region of interest" description="Disordered" evidence="7">
    <location>
        <begin position="593"/>
        <end position="632"/>
    </location>
</feature>
<dbReference type="PROSITE" id="PS50111">
    <property type="entry name" value="CHEMOTAXIS_TRANSDUC_2"/>
    <property type="match status" value="1"/>
</dbReference>
<dbReference type="InterPro" id="IPR003660">
    <property type="entry name" value="HAMP_dom"/>
</dbReference>
<dbReference type="RefSeq" id="WP_064026190.1">
    <property type="nucleotide sequence ID" value="NZ_LUUK01000071.1"/>
</dbReference>
<evidence type="ECO:0000256" key="6">
    <source>
        <dbReference type="SAM" id="Coils"/>
    </source>
</evidence>
<keyword evidence="8" id="KW-0812">Transmembrane</keyword>
<feature type="transmembrane region" description="Helical" evidence="8">
    <location>
        <begin position="12"/>
        <end position="31"/>
    </location>
</feature>
<dbReference type="PROSITE" id="PS50885">
    <property type="entry name" value="HAMP"/>
    <property type="match status" value="1"/>
</dbReference>
<feature type="coiled-coil region" evidence="6">
    <location>
        <begin position="548"/>
        <end position="586"/>
    </location>
</feature>
<protein>
    <recommendedName>
        <fullName evidence="13">Chemotaxis protein</fullName>
    </recommendedName>
</protein>
<evidence type="ECO:0000256" key="8">
    <source>
        <dbReference type="SAM" id="Phobius"/>
    </source>
</evidence>
<dbReference type="GO" id="GO:0006935">
    <property type="term" value="P:chemotaxis"/>
    <property type="evidence" value="ECO:0007669"/>
    <property type="project" value="UniProtKB-KW"/>
</dbReference>
<comment type="similarity">
    <text evidence="4">Belongs to the methyl-accepting chemotaxis (MCP) protein family.</text>
</comment>
<dbReference type="GO" id="GO:0007165">
    <property type="term" value="P:signal transduction"/>
    <property type="evidence" value="ECO:0007669"/>
    <property type="project" value="UniProtKB-KW"/>
</dbReference>
<keyword evidence="2" id="KW-0145">Chemotaxis</keyword>
<dbReference type="InterPro" id="IPR004089">
    <property type="entry name" value="MCPsignal_dom"/>
</dbReference>
<evidence type="ECO:0000256" key="3">
    <source>
        <dbReference type="ARBA" id="ARBA00023224"/>
    </source>
</evidence>
<dbReference type="Pfam" id="PF18947">
    <property type="entry name" value="HAMP_2"/>
    <property type="match status" value="1"/>
</dbReference>
<dbReference type="Proteomes" id="UP000077628">
    <property type="component" value="Unassembled WGS sequence"/>
</dbReference>
<evidence type="ECO:0000259" key="9">
    <source>
        <dbReference type="PROSITE" id="PS50111"/>
    </source>
</evidence>
<keyword evidence="12" id="KW-1185">Reference proteome</keyword>
<keyword evidence="3 5" id="KW-0807">Transducer</keyword>
<evidence type="ECO:0000313" key="12">
    <source>
        <dbReference type="Proteomes" id="UP000077628"/>
    </source>
</evidence>
<sequence length="632" mass="67788">MPLSELKLNTRLLLPPGIMALLAVLLCIFGIRNLAEVNAVLSSVYNDRVVPLQSLKTIADRYAVNIVDTAHKARNGNIGWAEARKNIEESGAVVEKAWRAYTSTSLVDEERDLIKQIEPLFANANRELAELLAIMQREDRNALAAFTMQRLYPAIDPISEKISALVGLQLRVAKQQNDLAEANYMMVRNLTAAMLLAGLVVCVWFSLKVGRSIKAQIGMEPGAAAELAQAVSAGDLSQDVPVAPGDTLSIAANLRTVVVNLRRMAADAMTLAEAGVEGRLAVRADANAHSGEYRRIIEGVNATLDAVVGPLDRVRELLTCVEQGDLSRRIDEDYQGQLQELRLAANATVIRLSETINEVSVAADQLSDAAEQVSATSQVLAQSASEQAAGVEQTSASVEQMAASINQNAENAAVTDAMAGKSAQEAVEGGAAVKQTVEAMKEIATRIGIIDDIAYQTNMLALNAAIEAARAGNQGKGFAVVAAEVRKLAERSQTAAQEIGKLAEQTVQDAELAGRMIDSIIPTIGKTSALVQEIAAASHEQAVGVGQINQAMNQVNRVTQQNAASSEELAATAEQMSGQAEQLQNLMSFFRLADEEPPSPRQFATERPPKTKPARDRFEADFLPNEGQFVRY</sequence>
<evidence type="ECO:0000259" key="10">
    <source>
        <dbReference type="PROSITE" id="PS50885"/>
    </source>
</evidence>
<organism evidence="11 12">
    <name type="scientific">Methylomonas koyamae</name>
    <dbReference type="NCBI Taxonomy" id="702114"/>
    <lineage>
        <taxon>Bacteria</taxon>
        <taxon>Pseudomonadati</taxon>
        <taxon>Pseudomonadota</taxon>
        <taxon>Gammaproteobacteria</taxon>
        <taxon>Methylococcales</taxon>
        <taxon>Methylococcaceae</taxon>
        <taxon>Methylomonas</taxon>
    </lineage>
</organism>
<feature type="domain" description="HAMP" evidence="10">
    <location>
        <begin position="305"/>
        <end position="357"/>
    </location>
</feature>
<dbReference type="SUPFAM" id="SSF58104">
    <property type="entry name" value="Methyl-accepting chemotaxis protein (MCP) signaling domain"/>
    <property type="match status" value="1"/>
</dbReference>
<dbReference type="Pfam" id="PF00015">
    <property type="entry name" value="MCPsignal"/>
    <property type="match status" value="1"/>
</dbReference>
<dbReference type="GO" id="GO:0004888">
    <property type="term" value="F:transmembrane signaling receptor activity"/>
    <property type="evidence" value="ECO:0007669"/>
    <property type="project" value="TreeGrafter"/>
</dbReference>
<evidence type="ECO:0000256" key="4">
    <source>
        <dbReference type="ARBA" id="ARBA00029447"/>
    </source>
</evidence>
<gene>
    <name evidence="11" type="ORF">A1355_22195</name>
</gene>
<reference evidence="12" key="1">
    <citation type="submission" date="2016-03" db="EMBL/GenBank/DDBJ databases">
        <authorList>
            <person name="Heylen K."/>
            <person name="De Vos P."/>
            <person name="Vekeman B."/>
        </authorList>
    </citation>
    <scope>NUCLEOTIDE SEQUENCE [LARGE SCALE GENOMIC DNA]</scope>
    <source>
        <strain evidence="12">R-45383</strain>
    </source>
</reference>
<proteinExistence type="inferred from homology"/>
<dbReference type="InterPro" id="IPR024478">
    <property type="entry name" value="HlyB_4HB_MCP"/>
</dbReference>
<dbReference type="FunFam" id="1.10.287.950:FF:000001">
    <property type="entry name" value="Methyl-accepting chemotaxis sensory transducer"/>
    <property type="match status" value="1"/>
</dbReference>
<feature type="transmembrane region" description="Helical" evidence="8">
    <location>
        <begin position="190"/>
        <end position="207"/>
    </location>
</feature>
<dbReference type="InterPro" id="IPR051310">
    <property type="entry name" value="MCP_chemotaxis"/>
</dbReference>
<dbReference type="Pfam" id="PF12729">
    <property type="entry name" value="4HB_MCP_1"/>
    <property type="match status" value="1"/>
</dbReference>
<accession>A0A177NZ01</accession>
<dbReference type="Gene3D" id="1.10.287.950">
    <property type="entry name" value="Methyl-accepting chemotaxis protein"/>
    <property type="match status" value="1"/>
</dbReference>
<dbReference type="SMART" id="SM00283">
    <property type="entry name" value="MA"/>
    <property type="match status" value="1"/>
</dbReference>
<keyword evidence="8" id="KW-1133">Transmembrane helix</keyword>
<evidence type="ECO:0000256" key="1">
    <source>
        <dbReference type="ARBA" id="ARBA00004370"/>
    </source>
</evidence>